<evidence type="ECO:0000313" key="2">
    <source>
        <dbReference type="Proteomes" id="UP000594943"/>
    </source>
</evidence>
<dbReference type="EMBL" id="CP065687">
    <property type="protein sequence ID" value="QPS47053.1"/>
    <property type="molecule type" value="Genomic_DNA"/>
</dbReference>
<sequence length="236" mass="25456">MNYQINISISNAGLNTIYQNGLRVTLVKSVISDPLQQGNLPIAWVTFQPLQLNQISWQEQYTMYATTTILQAGATITMTSQTGAPIQAGWTYTFERAQFNGADGGNPTTYNLVNNQAGSFSFGLAQQAIVNNVPVVAPLNAVPVAYNMRASFTPIENLSLFLASYSNNGSVISQVAGNALPIALSSQSPMVNVGFNDRTNTFYLEQPAIRTGEDFVASLRGAVTGTENYGALRRIV</sequence>
<gene>
    <name evidence="1" type="ORF">I6G56_21505</name>
</gene>
<accession>A0A7U4SVA1</accession>
<dbReference type="AlphaFoldDB" id="A0A7U4SVA1"/>
<dbReference type="Proteomes" id="UP000594943">
    <property type="component" value="Chromosome 2"/>
</dbReference>
<dbReference type="RefSeq" id="WP_006027053.1">
    <property type="nucleotide sequence ID" value="NZ_CP013382.1"/>
</dbReference>
<accession>A0A7T2X1P3</accession>
<organism evidence="1 2">
    <name type="scientific">Burkholderia humptydooensis</name>
    <dbReference type="NCBI Taxonomy" id="430531"/>
    <lineage>
        <taxon>Bacteria</taxon>
        <taxon>Pseudomonadati</taxon>
        <taxon>Pseudomonadota</taxon>
        <taxon>Betaproteobacteria</taxon>
        <taxon>Burkholderiales</taxon>
        <taxon>Burkholderiaceae</taxon>
        <taxon>Burkholderia</taxon>
        <taxon>pseudomallei group</taxon>
    </lineage>
</organism>
<name>A0A7U4SVA1_9BURK</name>
<protein>
    <submittedName>
        <fullName evidence="1">Uncharacterized protein</fullName>
    </submittedName>
</protein>
<reference evidence="1 2" key="1">
    <citation type="submission" date="2020-12" db="EMBL/GenBank/DDBJ databases">
        <title>FDA dAtabase for Regulatory Grade micrObial Sequences (FDA-ARGOS): Supporting development and validation of Infectious Disease Dx tests.</title>
        <authorList>
            <person name="Nelson B."/>
            <person name="Plummer A."/>
            <person name="Tallon L."/>
            <person name="Sadzewicz L."/>
            <person name="Zhao X."/>
            <person name="Boylan J."/>
            <person name="Ott S."/>
            <person name="Bowen H."/>
            <person name="Vavikolanu K."/>
            <person name="Mehta A."/>
            <person name="Aluvathingal J."/>
            <person name="Nadendla S."/>
            <person name="Myers T."/>
            <person name="Yan Y."/>
            <person name="Sichtig H."/>
        </authorList>
    </citation>
    <scope>NUCLEOTIDE SEQUENCE [LARGE SCALE GENOMIC DNA]</scope>
    <source>
        <strain evidence="1 2">FDAARGOS_899</strain>
    </source>
</reference>
<evidence type="ECO:0000313" key="1">
    <source>
        <dbReference type="EMBL" id="QPS47053.1"/>
    </source>
</evidence>
<dbReference type="KEGG" id="bhg:I6G56_21505"/>
<proteinExistence type="predicted"/>